<feature type="binding site" evidence="6">
    <location>
        <position position="90"/>
    </location>
    <ligand>
        <name>substrate</name>
    </ligand>
</feature>
<organism evidence="7 8">
    <name type="scientific">Petrolisthes cinctipes</name>
    <name type="common">Flat porcelain crab</name>
    <dbReference type="NCBI Taxonomy" id="88211"/>
    <lineage>
        <taxon>Eukaryota</taxon>
        <taxon>Metazoa</taxon>
        <taxon>Ecdysozoa</taxon>
        <taxon>Arthropoda</taxon>
        <taxon>Crustacea</taxon>
        <taxon>Multicrustacea</taxon>
        <taxon>Malacostraca</taxon>
        <taxon>Eumalacostraca</taxon>
        <taxon>Eucarida</taxon>
        <taxon>Decapoda</taxon>
        <taxon>Pleocyemata</taxon>
        <taxon>Anomura</taxon>
        <taxon>Galatheoidea</taxon>
        <taxon>Porcellanidae</taxon>
        <taxon>Petrolisthes</taxon>
    </lineage>
</organism>
<dbReference type="Gene3D" id="3.40.50.10420">
    <property type="entry name" value="NagB/RpiA/CoA transferase-like"/>
    <property type="match status" value="1"/>
</dbReference>
<sequence>MKSLTSNSNALSNCKQTHVTILNIYNNISIAMNAIRSAKSALRKEVKALVSTLTTEEKARQSGLVMGRLLTNAEYLKSRRISLYLSMPDEVNTMDVLKHALGSGKECFIPRYDDRTSTMDMIRLWTMEEYHDLPTTPWGIKQHPLLQHHEDAITTQPLDVVIMPGLAFTVDGCRLGRGR</sequence>
<dbReference type="GO" id="GO:0005524">
    <property type="term" value="F:ATP binding"/>
    <property type="evidence" value="ECO:0007669"/>
    <property type="project" value="UniProtKB-KW"/>
</dbReference>
<name>A0AAE1BFZ2_PETCI</name>
<dbReference type="Proteomes" id="UP001286313">
    <property type="component" value="Unassembled WGS sequence"/>
</dbReference>
<dbReference type="AlphaFoldDB" id="A0AAE1BFZ2"/>
<dbReference type="GO" id="GO:0030272">
    <property type="term" value="F:5-formyltetrahydrofolate cyclo-ligase activity"/>
    <property type="evidence" value="ECO:0007669"/>
    <property type="project" value="UniProtKB-EC"/>
</dbReference>
<feature type="binding site" evidence="6">
    <location>
        <begin position="39"/>
        <end position="43"/>
    </location>
    <ligand>
        <name>ATP</name>
        <dbReference type="ChEBI" id="CHEBI:30616"/>
    </ligand>
</feature>
<feature type="binding site" evidence="6">
    <location>
        <position position="85"/>
    </location>
    <ligand>
        <name>substrate</name>
    </ligand>
</feature>
<dbReference type="EMBL" id="JAWQEG010009326">
    <property type="protein sequence ID" value="KAK3848829.1"/>
    <property type="molecule type" value="Genomic_DNA"/>
</dbReference>
<comment type="caution">
    <text evidence="7">The sequence shown here is derived from an EMBL/GenBank/DDBJ whole genome shotgun (WGS) entry which is preliminary data.</text>
</comment>
<dbReference type="PANTHER" id="PTHR23407">
    <property type="entry name" value="ATPASE INHIBITOR/5-FORMYLTETRAHYDROFOLATE CYCLO-LIGASE"/>
    <property type="match status" value="1"/>
</dbReference>
<dbReference type="PIRSF" id="PIRSF006806">
    <property type="entry name" value="FTHF_cligase"/>
    <property type="match status" value="1"/>
</dbReference>
<comment type="similarity">
    <text evidence="1">Belongs to the 5-formyltetrahydrofolate cyclo-ligase family.</text>
</comment>
<evidence type="ECO:0000256" key="3">
    <source>
        <dbReference type="ARBA" id="ARBA00022840"/>
    </source>
</evidence>
<reference evidence="7" key="1">
    <citation type="submission" date="2023-10" db="EMBL/GenBank/DDBJ databases">
        <title>Genome assemblies of two species of porcelain crab, Petrolisthes cinctipes and Petrolisthes manimaculis (Anomura: Porcellanidae).</title>
        <authorList>
            <person name="Angst P."/>
        </authorList>
    </citation>
    <scope>NUCLEOTIDE SEQUENCE</scope>
    <source>
        <strain evidence="7">PB745_01</strain>
        <tissue evidence="7">Gill</tissue>
    </source>
</reference>
<dbReference type="SUPFAM" id="SSF100950">
    <property type="entry name" value="NagB/RpiA/CoA transferase-like"/>
    <property type="match status" value="1"/>
</dbReference>
<comment type="catalytic activity">
    <reaction evidence="4">
        <text>(6S)-5-formyl-5,6,7,8-tetrahydrofolate + ATP = (6R)-5,10-methenyltetrahydrofolate + ADP + phosphate</text>
        <dbReference type="Rhea" id="RHEA:10488"/>
        <dbReference type="ChEBI" id="CHEBI:30616"/>
        <dbReference type="ChEBI" id="CHEBI:43474"/>
        <dbReference type="ChEBI" id="CHEBI:57455"/>
        <dbReference type="ChEBI" id="CHEBI:57457"/>
        <dbReference type="ChEBI" id="CHEBI:456216"/>
        <dbReference type="EC" id="6.3.3.2"/>
    </reaction>
</comment>
<dbReference type="InterPro" id="IPR037171">
    <property type="entry name" value="NagB/RpiA_transferase-like"/>
</dbReference>
<keyword evidence="3 6" id="KW-0067">ATP-binding</keyword>
<evidence type="ECO:0000256" key="1">
    <source>
        <dbReference type="ARBA" id="ARBA00010638"/>
    </source>
</evidence>
<dbReference type="GO" id="GO:0009396">
    <property type="term" value="P:folic acid-containing compound biosynthetic process"/>
    <property type="evidence" value="ECO:0007669"/>
    <property type="project" value="TreeGrafter"/>
</dbReference>
<protein>
    <recommendedName>
        <fullName evidence="5">5-formyltetrahydrofolate cyclo-ligase</fullName>
        <ecNumber evidence="5">6.3.3.2</ecNumber>
    </recommendedName>
</protein>
<dbReference type="Pfam" id="PF01812">
    <property type="entry name" value="5-FTHF_cyc-lig"/>
    <property type="match status" value="1"/>
</dbReference>
<evidence type="ECO:0000313" key="7">
    <source>
        <dbReference type="EMBL" id="KAK3848829.1"/>
    </source>
</evidence>
<dbReference type="GO" id="GO:0005739">
    <property type="term" value="C:mitochondrion"/>
    <property type="evidence" value="ECO:0007669"/>
    <property type="project" value="TreeGrafter"/>
</dbReference>
<evidence type="ECO:0000256" key="6">
    <source>
        <dbReference type="PIRSR" id="PIRSR006806-1"/>
    </source>
</evidence>
<proteinExistence type="inferred from homology"/>
<evidence type="ECO:0000313" key="8">
    <source>
        <dbReference type="Proteomes" id="UP001286313"/>
    </source>
</evidence>
<dbReference type="PANTHER" id="PTHR23407:SF1">
    <property type="entry name" value="5-FORMYLTETRAHYDROFOLATE CYCLO-LIGASE"/>
    <property type="match status" value="1"/>
</dbReference>
<dbReference type="EC" id="6.3.3.2" evidence="5"/>
<dbReference type="GO" id="GO:0035999">
    <property type="term" value="P:tetrahydrofolate interconversion"/>
    <property type="evidence" value="ECO:0007669"/>
    <property type="project" value="TreeGrafter"/>
</dbReference>
<evidence type="ECO:0000256" key="5">
    <source>
        <dbReference type="ARBA" id="ARBA00038966"/>
    </source>
</evidence>
<dbReference type="InterPro" id="IPR024185">
    <property type="entry name" value="FTHF_cligase-like_sf"/>
</dbReference>
<gene>
    <name evidence="7" type="ORF">Pcinc_044397</name>
</gene>
<feature type="non-terminal residue" evidence="7">
    <location>
        <position position="179"/>
    </location>
</feature>
<evidence type="ECO:0000256" key="4">
    <source>
        <dbReference type="ARBA" id="ARBA00036539"/>
    </source>
</evidence>
<evidence type="ECO:0000256" key="2">
    <source>
        <dbReference type="ARBA" id="ARBA00022741"/>
    </source>
</evidence>
<dbReference type="InterPro" id="IPR002698">
    <property type="entry name" value="FTHF_cligase"/>
</dbReference>
<keyword evidence="8" id="KW-1185">Reference proteome</keyword>
<keyword evidence="2 6" id="KW-0547">Nucleotide-binding</keyword>
<accession>A0AAE1BFZ2</accession>